<feature type="transmembrane region" description="Helical" evidence="1">
    <location>
        <begin position="44"/>
        <end position="67"/>
    </location>
</feature>
<keyword evidence="1" id="KW-1133">Transmembrane helix</keyword>
<dbReference type="AlphaFoldDB" id="A0A0U1CWN6"/>
<dbReference type="EMBL" id="CTEC01000001">
    <property type="protein sequence ID" value="CQD03390.1"/>
    <property type="molecule type" value="Genomic_DNA"/>
</dbReference>
<sequence length="79" mass="7545">MSPASPPSRSLLPTPLPGAAAGEAGGPLEVVLVDVDEVSPVDDVVLGVSLVVVVPVVVVLVVVSGALGGPGLLGLVSSV</sequence>
<accession>A0A0U1CWN6</accession>
<keyword evidence="1" id="KW-0812">Transmembrane</keyword>
<dbReference type="Proteomes" id="UP000199601">
    <property type="component" value="Unassembled WGS sequence"/>
</dbReference>
<reference evidence="3" key="1">
    <citation type="submission" date="2015-03" db="EMBL/GenBank/DDBJ databases">
        <authorList>
            <person name="Urmite Genomes"/>
        </authorList>
    </citation>
    <scope>NUCLEOTIDE SEQUENCE [LARGE SCALE GENOMIC DNA]</scope>
    <source>
        <strain evidence="3">CSUR P1344</strain>
    </source>
</reference>
<proteinExistence type="predicted"/>
<keyword evidence="3" id="KW-1185">Reference proteome</keyword>
<protein>
    <submittedName>
        <fullName evidence="2">Uncharacterized protein</fullName>
    </submittedName>
</protein>
<evidence type="ECO:0000313" key="3">
    <source>
        <dbReference type="Proteomes" id="UP000199601"/>
    </source>
</evidence>
<evidence type="ECO:0000256" key="1">
    <source>
        <dbReference type="SAM" id="Phobius"/>
    </source>
</evidence>
<evidence type="ECO:0000313" key="2">
    <source>
        <dbReference type="EMBL" id="CQD03390.1"/>
    </source>
</evidence>
<gene>
    <name evidence="2" type="ORF">BN000_00544</name>
</gene>
<keyword evidence="1" id="KW-0472">Membrane</keyword>
<name>A0A0U1CWN6_9MYCO</name>
<organism evidence="2 3">
    <name type="scientific">Mycobacterium europaeum</name>
    <dbReference type="NCBI Taxonomy" id="761804"/>
    <lineage>
        <taxon>Bacteria</taxon>
        <taxon>Bacillati</taxon>
        <taxon>Actinomycetota</taxon>
        <taxon>Actinomycetes</taxon>
        <taxon>Mycobacteriales</taxon>
        <taxon>Mycobacteriaceae</taxon>
        <taxon>Mycobacterium</taxon>
        <taxon>Mycobacterium simiae complex</taxon>
    </lineage>
</organism>